<sequence>MDYHIEELSNKNASDWKRLCEESNEGNFFHTLEWKRILEQSYNFHSHCFLLYRNDEPVALCPFYEASINGVRGLISLPDSDYNHIIITDQNDPLIAYHILEKCKEIARENKLLFILITTFNELTRDHFSKYNPLPFPLGGDMVLDLEKFSPDKIWNDNFSKQERKYIRRFENDGFKIKELNSIDDIKMFYKYYKINLEFKNATPYPFSHFEDLLKTYSSTEMLLTLLYKDDVVAGGQLAFLHGHKKTMYLRYLSLNRDLPTRYHSTWCVYWDCIERASKMGYSRICFGRTPPYSNDNHYQLKEKFGCHYEKEYSLIFPRSHLFKIGYNIYYNIYNFRKKYVSR</sequence>
<comment type="similarity">
    <text evidence="1">Belongs to the FemABX family.</text>
</comment>
<dbReference type="SUPFAM" id="SSF55729">
    <property type="entry name" value="Acyl-CoA N-acyltransferases (Nat)"/>
    <property type="match status" value="2"/>
</dbReference>
<evidence type="ECO:0000313" key="8">
    <source>
        <dbReference type="EMBL" id="SNQ59950.1"/>
    </source>
</evidence>
<gene>
    <name evidence="8" type="ORF">MNV_1440009</name>
</gene>
<evidence type="ECO:0000313" key="9">
    <source>
        <dbReference type="Proteomes" id="UP000218615"/>
    </source>
</evidence>
<reference evidence="9" key="1">
    <citation type="submission" date="2017-06" db="EMBL/GenBank/DDBJ databases">
        <authorList>
            <person name="Cremers G."/>
        </authorList>
    </citation>
    <scope>NUCLEOTIDE SEQUENCE [LARGE SCALE GENOMIC DNA]</scope>
</reference>
<name>A0A284VKZ7_9EURY</name>
<protein>
    <recommendedName>
        <fullName evidence="7">BioF2-like acetyltransferase domain-containing protein</fullName>
    </recommendedName>
</protein>
<dbReference type="OrthoDB" id="135106at2157"/>
<dbReference type="AlphaFoldDB" id="A0A284VKZ7"/>
<evidence type="ECO:0000256" key="6">
    <source>
        <dbReference type="ARBA" id="ARBA00023316"/>
    </source>
</evidence>
<dbReference type="InterPro" id="IPR038740">
    <property type="entry name" value="BioF2-like_GNAT_dom"/>
</dbReference>
<dbReference type="GO" id="GO:0044038">
    <property type="term" value="P:cell wall macromolecule biosynthetic process"/>
    <property type="evidence" value="ECO:0007669"/>
    <property type="project" value="InterPro"/>
</dbReference>
<evidence type="ECO:0000259" key="7">
    <source>
        <dbReference type="Pfam" id="PF13480"/>
    </source>
</evidence>
<evidence type="ECO:0000256" key="3">
    <source>
        <dbReference type="ARBA" id="ARBA00022960"/>
    </source>
</evidence>
<dbReference type="InterPro" id="IPR016181">
    <property type="entry name" value="Acyl_CoA_acyltransferase"/>
</dbReference>
<keyword evidence="3" id="KW-0133">Cell shape</keyword>
<evidence type="ECO:0000256" key="1">
    <source>
        <dbReference type="ARBA" id="ARBA00009943"/>
    </source>
</evidence>
<evidence type="ECO:0000256" key="5">
    <source>
        <dbReference type="ARBA" id="ARBA00023315"/>
    </source>
</evidence>
<keyword evidence="2" id="KW-0808">Transferase</keyword>
<keyword evidence="4" id="KW-0573">Peptidoglycan synthesis</keyword>
<dbReference type="Gene3D" id="3.40.630.30">
    <property type="match status" value="2"/>
</dbReference>
<dbReference type="EMBL" id="FZMP01000051">
    <property type="protein sequence ID" value="SNQ59950.1"/>
    <property type="molecule type" value="Genomic_DNA"/>
</dbReference>
<keyword evidence="5" id="KW-0012">Acyltransferase</keyword>
<keyword evidence="9" id="KW-1185">Reference proteome</keyword>
<proteinExistence type="inferred from homology"/>
<dbReference type="PANTHER" id="PTHR36174">
    <property type="entry name" value="LIPID II:GLYCINE GLYCYLTRANSFERASE"/>
    <property type="match status" value="1"/>
</dbReference>
<organism evidence="8 9">
    <name type="scientific">Candidatus Methanoperedens nitratireducens</name>
    <dbReference type="NCBI Taxonomy" id="1392998"/>
    <lineage>
        <taxon>Archaea</taxon>
        <taxon>Methanobacteriati</taxon>
        <taxon>Methanobacteriota</taxon>
        <taxon>Stenosarchaea group</taxon>
        <taxon>Methanomicrobia</taxon>
        <taxon>Methanosarcinales</taxon>
        <taxon>ANME-2 cluster</taxon>
        <taxon>Candidatus Methanoperedentaceae</taxon>
        <taxon>Candidatus Methanoperedens</taxon>
    </lineage>
</organism>
<keyword evidence="6" id="KW-0961">Cell wall biogenesis/degradation</keyword>
<dbReference type="Pfam" id="PF13480">
    <property type="entry name" value="Acetyltransf_6"/>
    <property type="match status" value="1"/>
</dbReference>
<accession>A0A284VKZ7</accession>
<dbReference type="InterPro" id="IPR003447">
    <property type="entry name" value="FEMABX"/>
</dbReference>
<evidence type="ECO:0000256" key="2">
    <source>
        <dbReference type="ARBA" id="ARBA00022679"/>
    </source>
</evidence>
<dbReference type="GO" id="GO:0008360">
    <property type="term" value="P:regulation of cell shape"/>
    <property type="evidence" value="ECO:0007669"/>
    <property type="project" value="UniProtKB-KW"/>
</dbReference>
<dbReference type="GO" id="GO:0071555">
    <property type="term" value="P:cell wall organization"/>
    <property type="evidence" value="ECO:0007669"/>
    <property type="project" value="UniProtKB-KW"/>
</dbReference>
<feature type="domain" description="BioF2-like acetyltransferase" evidence="7">
    <location>
        <begin position="161"/>
        <end position="295"/>
    </location>
</feature>
<dbReference type="Proteomes" id="UP000218615">
    <property type="component" value="Unassembled WGS sequence"/>
</dbReference>
<evidence type="ECO:0000256" key="4">
    <source>
        <dbReference type="ARBA" id="ARBA00022984"/>
    </source>
</evidence>
<dbReference type="PANTHER" id="PTHR36174:SF1">
    <property type="entry name" value="LIPID II:GLYCINE GLYCYLTRANSFERASE"/>
    <property type="match status" value="1"/>
</dbReference>
<dbReference type="GO" id="GO:0016755">
    <property type="term" value="F:aminoacyltransferase activity"/>
    <property type="evidence" value="ECO:0007669"/>
    <property type="project" value="InterPro"/>
</dbReference>
<dbReference type="PROSITE" id="PS51191">
    <property type="entry name" value="FEMABX"/>
    <property type="match status" value="1"/>
</dbReference>
<dbReference type="RefSeq" id="WP_096204241.1">
    <property type="nucleotide sequence ID" value="NZ_FZMP01000051.1"/>
</dbReference>
<dbReference type="InterPro" id="IPR050644">
    <property type="entry name" value="PG_Glycine_Bridge_Synth"/>
</dbReference>